<dbReference type="HOGENOM" id="CLU_2903313_0_0_6"/>
<dbReference type="EMBL" id="CBSX010000114">
    <property type="protein sequence ID" value="CDH05747.1"/>
    <property type="molecule type" value="Genomic_DNA"/>
</dbReference>
<protein>
    <submittedName>
        <fullName evidence="1">Uncharacterized protein</fullName>
    </submittedName>
</protein>
<dbReference type="AlphaFoldDB" id="A0A077NU77"/>
<reference evidence="1" key="1">
    <citation type="submission" date="2013-07" db="EMBL/GenBank/DDBJ databases">
        <title>Sub-species coevolution in mutualistic symbiosis.</title>
        <authorList>
            <person name="Murfin K."/>
            <person name="Klassen J."/>
            <person name="Lee M."/>
            <person name="Forst S."/>
            <person name="Stock P."/>
            <person name="Goodrich-Blair H."/>
        </authorList>
    </citation>
    <scope>NUCLEOTIDE SEQUENCE [LARGE SCALE GENOMIC DNA]</scope>
    <source>
        <strain evidence="1">Oregonense</strain>
    </source>
</reference>
<sequence>MSNEANDLIFKKLPEHEIGFPLEGGGVFIKEAGIYDHFEQRLGDLEKKIELLTRLVSQNKQL</sequence>
<dbReference type="Proteomes" id="UP000028483">
    <property type="component" value="Unassembled WGS sequence"/>
</dbReference>
<dbReference type="RefSeq" id="WP_038256347.1">
    <property type="nucleotide sequence ID" value="NZ_CAWLUU010000173.1"/>
</dbReference>
<evidence type="ECO:0000313" key="1">
    <source>
        <dbReference type="EMBL" id="CDH05747.1"/>
    </source>
</evidence>
<comment type="caution">
    <text evidence="1">The sequence shown here is derived from an EMBL/GenBank/DDBJ whole genome shotgun (WGS) entry which is preliminary data.</text>
</comment>
<gene>
    <name evidence="1" type="ORF">XBO1_2000002</name>
</gene>
<organism evidence="1">
    <name type="scientific">Xenorhabdus bovienii str. oregonense</name>
    <dbReference type="NCBI Taxonomy" id="1398202"/>
    <lineage>
        <taxon>Bacteria</taxon>
        <taxon>Pseudomonadati</taxon>
        <taxon>Pseudomonadota</taxon>
        <taxon>Gammaproteobacteria</taxon>
        <taxon>Enterobacterales</taxon>
        <taxon>Morganellaceae</taxon>
        <taxon>Xenorhabdus</taxon>
    </lineage>
</organism>
<proteinExistence type="predicted"/>
<accession>A0A077NU77</accession>
<name>A0A077NU77_XENBV</name>